<dbReference type="Proteomes" id="UP000193144">
    <property type="component" value="Unassembled WGS sequence"/>
</dbReference>
<name>A0A1Y1ZZ66_9PLEO</name>
<feature type="region of interest" description="Disordered" evidence="1">
    <location>
        <begin position="125"/>
        <end position="164"/>
    </location>
</feature>
<protein>
    <submittedName>
        <fullName evidence="2">Uncharacterized protein</fullName>
    </submittedName>
</protein>
<organism evidence="2 3">
    <name type="scientific">Clohesyomyces aquaticus</name>
    <dbReference type="NCBI Taxonomy" id="1231657"/>
    <lineage>
        <taxon>Eukaryota</taxon>
        <taxon>Fungi</taxon>
        <taxon>Dikarya</taxon>
        <taxon>Ascomycota</taxon>
        <taxon>Pezizomycotina</taxon>
        <taxon>Dothideomycetes</taxon>
        <taxon>Pleosporomycetidae</taxon>
        <taxon>Pleosporales</taxon>
        <taxon>Lindgomycetaceae</taxon>
        <taxon>Clohesyomyces</taxon>
    </lineage>
</organism>
<comment type="caution">
    <text evidence="2">The sequence shown here is derived from an EMBL/GenBank/DDBJ whole genome shotgun (WGS) entry which is preliminary data.</text>
</comment>
<evidence type="ECO:0000256" key="1">
    <source>
        <dbReference type="SAM" id="MobiDB-lite"/>
    </source>
</evidence>
<evidence type="ECO:0000313" key="2">
    <source>
        <dbReference type="EMBL" id="ORY15065.1"/>
    </source>
</evidence>
<sequence>MGPIIFSHLHTSSRKEDSVSSLASSNSPVYGHGYAASSDQRAQVIPNLSSVQDKTRSSLSSSQEHGSYKTPVAICLISGKALSARWVAATRNASEVVCGLYMSLVEIYEGGIASVRWVARPRGQPPLPNDPHRGKVAVQPCRPGGYEGVARRMGGRKRAGDPGR</sequence>
<accession>A0A1Y1ZZ66</accession>
<reference evidence="2 3" key="1">
    <citation type="submission" date="2016-07" db="EMBL/GenBank/DDBJ databases">
        <title>Pervasive Adenine N6-methylation of Active Genes in Fungi.</title>
        <authorList>
            <consortium name="DOE Joint Genome Institute"/>
            <person name="Mondo S.J."/>
            <person name="Dannebaum R.O."/>
            <person name="Kuo R.C."/>
            <person name="Labutti K."/>
            <person name="Haridas S."/>
            <person name="Kuo A."/>
            <person name="Salamov A."/>
            <person name="Ahrendt S.R."/>
            <person name="Lipzen A."/>
            <person name="Sullivan W."/>
            <person name="Andreopoulos W.B."/>
            <person name="Clum A."/>
            <person name="Lindquist E."/>
            <person name="Daum C."/>
            <person name="Ramamoorthy G.K."/>
            <person name="Gryganskyi A."/>
            <person name="Culley D."/>
            <person name="Magnuson J.K."/>
            <person name="James T.Y."/>
            <person name="O'Malley M.A."/>
            <person name="Stajich J.E."/>
            <person name="Spatafora J.W."/>
            <person name="Visel A."/>
            <person name="Grigoriev I.V."/>
        </authorList>
    </citation>
    <scope>NUCLEOTIDE SEQUENCE [LARGE SCALE GENOMIC DNA]</scope>
    <source>
        <strain evidence="2 3">CBS 115471</strain>
    </source>
</reference>
<gene>
    <name evidence="2" type="ORF">BCR34DRAFT_198763</name>
</gene>
<keyword evidence="3" id="KW-1185">Reference proteome</keyword>
<dbReference type="EMBL" id="MCFA01000028">
    <property type="protein sequence ID" value="ORY15065.1"/>
    <property type="molecule type" value="Genomic_DNA"/>
</dbReference>
<proteinExistence type="predicted"/>
<evidence type="ECO:0000313" key="3">
    <source>
        <dbReference type="Proteomes" id="UP000193144"/>
    </source>
</evidence>
<dbReference type="AlphaFoldDB" id="A0A1Y1ZZ66"/>